<dbReference type="RefSeq" id="WP_046203429.1">
    <property type="nucleotide sequence ID" value="NZ_JAFFSY010000005.1"/>
</dbReference>
<gene>
    <name evidence="1" type="ORF">L3H44_05965</name>
</gene>
<dbReference type="Proteomes" id="UP001200604">
    <property type="component" value="Unassembled WGS sequence"/>
</dbReference>
<comment type="caution">
    <text evidence="1">The sequence shown here is derived from an EMBL/GenBank/DDBJ whole genome shotgun (WGS) entry which is preliminary data.</text>
</comment>
<keyword evidence="2" id="KW-1185">Reference proteome</keyword>
<sequence length="61" mass="7181">MGKRERESRAGFPTRASLEASFPDDVDELKRQLAKLIVEKALVDEELELVKKRQRRVWRAE</sequence>
<protein>
    <recommendedName>
        <fullName evidence="3">Transposase</fullName>
    </recommendedName>
</protein>
<reference evidence="1 2" key="1">
    <citation type="submission" date="2022-01" db="EMBL/GenBank/DDBJ databases">
        <title>Identification and Characterization of Corynebacterium sp.</title>
        <authorList>
            <person name="Luo Q."/>
            <person name="Qu P."/>
            <person name="Chen Q."/>
        </authorList>
    </citation>
    <scope>NUCLEOTIDE SEQUENCE [LARGE SCALE GENOMIC DNA]</scope>
    <source>
        <strain evidence="1 2">MC-12</strain>
    </source>
</reference>
<evidence type="ECO:0000313" key="1">
    <source>
        <dbReference type="EMBL" id="MCF6773954.1"/>
    </source>
</evidence>
<evidence type="ECO:0000313" key="2">
    <source>
        <dbReference type="Proteomes" id="UP001200604"/>
    </source>
</evidence>
<organism evidence="1 2">
    <name type="scientific">Corynebacterium parakroppenstedtii</name>
    <dbReference type="NCBI Taxonomy" id="2828363"/>
    <lineage>
        <taxon>Bacteria</taxon>
        <taxon>Bacillati</taxon>
        <taxon>Actinomycetota</taxon>
        <taxon>Actinomycetes</taxon>
        <taxon>Mycobacteriales</taxon>
        <taxon>Corynebacteriaceae</taxon>
        <taxon>Corynebacterium</taxon>
    </lineage>
</organism>
<accession>A0ABS9HJG4</accession>
<evidence type="ECO:0008006" key="3">
    <source>
        <dbReference type="Google" id="ProtNLM"/>
    </source>
</evidence>
<dbReference type="EMBL" id="JAKJKU010000002">
    <property type="protein sequence ID" value="MCF6773954.1"/>
    <property type="molecule type" value="Genomic_DNA"/>
</dbReference>
<dbReference type="GeneID" id="92727081"/>
<name>A0ABS9HJG4_9CORY</name>
<proteinExistence type="predicted"/>